<feature type="transmembrane region" description="Helical" evidence="5">
    <location>
        <begin position="12"/>
        <end position="31"/>
    </location>
</feature>
<evidence type="ECO:0000313" key="7">
    <source>
        <dbReference type="EMBL" id="KAJ8931992.1"/>
    </source>
</evidence>
<keyword evidence="2 5" id="KW-0812">Transmembrane</keyword>
<name>A0AAV8X0E8_9CUCU</name>
<organism evidence="7 8">
    <name type="scientific">Rhamnusium bicolor</name>
    <dbReference type="NCBI Taxonomy" id="1586634"/>
    <lineage>
        <taxon>Eukaryota</taxon>
        <taxon>Metazoa</taxon>
        <taxon>Ecdysozoa</taxon>
        <taxon>Arthropoda</taxon>
        <taxon>Hexapoda</taxon>
        <taxon>Insecta</taxon>
        <taxon>Pterygota</taxon>
        <taxon>Neoptera</taxon>
        <taxon>Endopterygota</taxon>
        <taxon>Coleoptera</taxon>
        <taxon>Polyphaga</taxon>
        <taxon>Cucujiformia</taxon>
        <taxon>Chrysomeloidea</taxon>
        <taxon>Cerambycidae</taxon>
        <taxon>Lepturinae</taxon>
        <taxon>Rhagiini</taxon>
        <taxon>Rhamnusium</taxon>
    </lineage>
</organism>
<dbReference type="PROSITE" id="PS00216">
    <property type="entry name" value="SUGAR_TRANSPORT_1"/>
    <property type="match status" value="1"/>
</dbReference>
<dbReference type="GO" id="GO:0016020">
    <property type="term" value="C:membrane"/>
    <property type="evidence" value="ECO:0007669"/>
    <property type="project" value="UniProtKB-SubCell"/>
</dbReference>
<dbReference type="PROSITE" id="PS50850">
    <property type="entry name" value="MFS"/>
    <property type="match status" value="1"/>
</dbReference>
<comment type="caution">
    <text evidence="7">The sequence shown here is derived from an EMBL/GenBank/DDBJ whole genome shotgun (WGS) entry which is preliminary data.</text>
</comment>
<feature type="transmembrane region" description="Helical" evidence="5">
    <location>
        <begin position="128"/>
        <end position="155"/>
    </location>
</feature>
<dbReference type="PANTHER" id="PTHR23507:SF39">
    <property type="entry name" value="GH23453P-RELATED"/>
    <property type="match status" value="1"/>
</dbReference>
<dbReference type="GO" id="GO:0022857">
    <property type="term" value="F:transmembrane transporter activity"/>
    <property type="evidence" value="ECO:0007669"/>
    <property type="project" value="InterPro"/>
</dbReference>
<dbReference type="Proteomes" id="UP001162156">
    <property type="component" value="Unassembled WGS sequence"/>
</dbReference>
<accession>A0AAV8X0E8</accession>
<keyword evidence="4 5" id="KW-0472">Membrane</keyword>
<feature type="transmembrane region" description="Helical" evidence="5">
    <location>
        <begin position="101"/>
        <end position="122"/>
    </location>
</feature>
<dbReference type="SUPFAM" id="SSF103473">
    <property type="entry name" value="MFS general substrate transporter"/>
    <property type="match status" value="1"/>
</dbReference>
<dbReference type="PANTHER" id="PTHR23507">
    <property type="entry name" value="ZGC:174356"/>
    <property type="match status" value="1"/>
</dbReference>
<dbReference type="AlphaFoldDB" id="A0AAV8X0E8"/>
<comment type="subcellular location">
    <subcellularLocation>
        <location evidence="1">Membrane</location>
        <topology evidence="1">Multi-pass membrane protein</topology>
    </subcellularLocation>
</comment>
<keyword evidence="8" id="KW-1185">Reference proteome</keyword>
<evidence type="ECO:0000256" key="5">
    <source>
        <dbReference type="SAM" id="Phobius"/>
    </source>
</evidence>
<feature type="transmembrane region" description="Helical" evidence="5">
    <location>
        <begin position="255"/>
        <end position="273"/>
    </location>
</feature>
<protein>
    <recommendedName>
        <fullName evidence="6">Major facilitator superfamily (MFS) profile domain-containing protein</fullName>
    </recommendedName>
</protein>
<evidence type="ECO:0000259" key="6">
    <source>
        <dbReference type="PROSITE" id="PS50850"/>
    </source>
</evidence>
<dbReference type="InterPro" id="IPR036259">
    <property type="entry name" value="MFS_trans_sf"/>
</dbReference>
<dbReference type="Gene3D" id="1.20.1250.20">
    <property type="entry name" value="MFS general substrate transporter like domains"/>
    <property type="match status" value="1"/>
</dbReference>
<feature type="transmembrane region" description="Helical" evidence="5">
    <location>
        <begin position="324"/>
        <end position="343"/>
    </location>
</feature>
<keyword evidence="3 5" id="KW-1133">Transmembrane helix</keyword>
<feature type="transmembrane region" description="Helical" evidence="5">
    <location>
        <begin position="195"/>
        <end position="216"/>
    </location>
</feature>
<evidence type="ECO:0000313" key="8">
    <source>
        <dbReference type="Proteomes" id="UP001162156"/>
    </source>
</evidence>
<feature type="transmembrane region" description="Helical" evidence="5">
    <location>
        <begin position="416"/>
        <end position="436"/>
    </location>
</feature>
<dbReference type="InterPro" id="IPR005829">
    <property type="entry name" value="Sugar_transporter_CS"/>
</dbReference>
<feature type="transmembrane region" description="Helical" evidence="5">
    <location>
        <begin position="383"/>
        <end position="404"/>
    </location>
</feature>
<dbReference type="InterPro" id="IPR020846">
    <property type="entry name" value="MFS_dom"/>
</dbReference>
<gene>
    <name evidence="7" type="ORF">NQ314_015038</name>
</gene>
<evidence type="ECO:0000256" key="2">
    <source>
        <dbReference type="ARBA" id="ARBA00022692"/>
    </source>
</evidence>
<proteinExistence type="predicted"/>
<reference evidence="7" key="1">
    <citation type="journal article" date="2023" name="Insect Mol. Biol.">
        <title>Genome sequencing provides insights into the evolution of gene families encoding plant cell wall-degrading enzymes in longhorned beetles.</title>
        <authorList>
            <person name="Shin N.R."/>
            <person name="Okamura Y."/>
            <person name="Kirsch R."/>
            <person name="Pauchet Y."/>
        </authorList>
    </citation>
    <scope>NUCLEOTIDE SEQUENCE</scope>
    <source>
        <strain evidence="7">RBIC_L_NR</strain>
    </source>
</reference>
<sequence length="465" mass="51749">MAFCITVEVPLLLAFFSFMLTESVYTNLIIFRTCYVTLGYNKSECALLGNTYNNETEELEKLVEPHAAVINMVRTTTESVFAVLLCLFIGPWSDKFGRKPVLIVSLLGYSMMFLCISIFSYFSNMSPWYSVICSIPVLITGGGSSFLTVILSYITDISNEETRGVRMAVFEVVLAAGILLGNISSSYWFYATNYISVFTLAAVLCTLSVLYTILFIPESLQNMETQGKLRGFFQISNVVDVIKTAVKKRENFKRAIILSSVVILSFYIFSINGDNGIMFLYLREKFDWTLTKYTLYSSATNVIWIIGTITGTFLLHKLLKVKEAVLLLVGFISIVIAALLQGLARSDWYIYTAGVVRCLGGIISPMTRSLVSKLVPADEIGKIFSMIMASEFMLSLGASPLYTAVYNATIDSDPGAFNYLTAGIYSINVILAIAIITMQRRNAPAYDQIINEENEDTSETDHTIN</sequence>
<dbReference type="Pfam" id="PF07690">
    <property type="entry name" value="MFS_1"/>
    <property type="match status" value="1"/>
</dbReference>
<dbReference type="InterPro" id="IPR011701">
    <property type="entry name" value="MFS"/>
</dbReference>
<dbReference type="EMBL" id="JANEYF010004174">
    <property type="protein sequence ID" value="KAJ8931992.1"/>
    <property type="molecule type" value="Genomic_DNA"/>
</dbReference>
<feature type="transmembrane region" description="Helical" evidence="5">
    <location>
        <begin position="349"/>
        <end position="371"/>
    </location>
</feature>
<evidence type="ECO:0000256" key="1">
    <source>
        <dbReference type="ARBA" id="ARBA00004141"/>
    </source>
</evidence>
<feature type="domain" description="Major facilitator superfamily (MFS) profile" evidence="6">
    <location>
        <begin position="7"/>
        <end position="440"/>
    </location>
</feature>
<evidence type="ECO:0000256" key="4">
    <source>
        <dbReference type="ARBA" id="ARBA00023136"/>
    </source>
</evidence>
<feature type="transmembrane region" description="Helical" evidence="5">
    <location>
        <begin position="167"/>
        <end position="189"/>
    </location>
</feature>
<feature type="transmembrane region" description="Helical" evidence="5">
    <location>
        <begin position="68"/>
        <end position="89"/>
    </location>
</feature>
<evidence type="ECO:0000256" key="3">
    <source>
        <dbReference type="ARBA" id="ARBA00022989"/>
    </source>
</evidence>
<feature type="transmembrane region" description="Helical" evidence="5">
    <location>
        <begin position="293"/>
        <end position="315"/>
    </location>
</feature>